<organism evidence="2 3">
    <name type="scientific">Urochloa decumbens</name>
    <dbReference type="NCBI Taxonomy" id="240449"/>
    <lineage>
        <taxon>Eukaryota</taxon>
        <taxon>Viridiplantae</taxon>
        <taxon>Streptophyta</taxon>
        <taxon>Embryophyta</taxon>
        <taxon>Tracheophyta</taxon>
        <taxon>Spermatophyta</taxon>
        <taxon>Magnoliopsida</taxon>
        <taxon>Liliopsida</taxon>
        <taxon>Poales</taxon>
        <taxon>Poaceae</taxon>
        <taxon>PACMAD clade</taxon>
        <taxon>Panicoideae</taxon>
        <taxon>Panicodae</taxon>
        <taxon>Paniceae</taxon>
        <taxon>Melinidinae</taxon>
        <taxon>Urochloa</taxon>
    </lineage>
</organism>
<evidence type="ECO:0000313" key="2">
    <source>
        <dbReference type="EMBL" id="CAL4890051.1"/>
    </source>
</evidence>
<accession>A0ABC8VFW4</accession>
<protein>
    <submittedName>
        <fullName evidence="2">Uncharacterized protein</fullName>
    </submittedName>
</protein>
<feature type="signal peptide" evidence="1">
    <location>
        <begin position="1"/>
        <end position="16"/>
    </location>
</feature>
<keyword evidence="3" id="KW-1185">Reference proteome</keyword>
<dbReference type="EMBL" id="OZ075111">
    <property type="protein sequence ID" value="CAL4890051.1"/>
    <property type="molecule type" value="Genomic_DNA"/>
</dbReference>
<dbReference type="Proteomes" id="UP001497457">
    <property type="component" value="Chromosome 1b"/>
</dbReference>
<feature type="chain" id="PRO_5044805340" evidence="1">
    <location>
        <begin position="17"/>
        <end position="387"/>
    </location>
</feature>
<keyword evidence="1" id="KW-0732">Signal</keyword>
<dbReference type="PANTHER" id="PTHR35161:SF18">
    <property type="entry name" value="METAXIN GLUTATHIONE S-TRANSFERASE DOMAIN-CONTAINING PROTEIN"/>
    <property type="match status" value="1"/>
</dbReference>
<evidence type="ECO:0000256" key="1">
    <source>
        <dbReference type="SAM" id="SignalP"/>
    </source>
</evidence>
<dbReference type="AlphaFoldDB" id="A0ABC8VFW4"/>
<reference evidence="2" key="1">
    <citation type="submission" date="2024-10" db="EMBL/GenBank/DDBJ databases">
        <authorList>
            <person name="Ryan C."/>
        </authorList>
    </citation>
    <scope>NUCLEOTIDE SEQUENCE [LARGE SCALE GENOMIC DNA]</scope>
</reference>
<sequence>MEPLLLLVIFLGVCLAVNLASTVIMELLLPPPPNPPAWSFLSYDCYIVVDGDGVRTYSDGRMSLSKFISDIDGMAVVATPVDRDKYSGLLFFPGEKEASASYEFVSKSAQRFFSSLIKKLQKARAVGVCFKHIGVEHLRLSASGSVKLRGVEVIEGLSDDDLDAGLRRNLVEIAEIIDNIYDHSPPADIKHLIGLLRSDFSGLSWYHLHASLLPLPVYSEMFKEIHETIRFKLSKAVLRDILRDVDATGWRTKVRSSQLLEVSLNHRLGRQYRVPYNYPNQLELYKEQHEGLLELGIYGRTEHHQATLTADQLSMLNALRLFDSLRNRNAHRMEPEIDYYWIQWREMNQQQDFDSQSSELSSKVRFPVILCRAQHMLHERKLLKLHL</sequence>
<name>A0ABC8VFW4_9POAL</name>
<dbReference type="PANTHER" id="PTHR35161">
    <property type="entry name" value="OS02G0303100 PROTEIN"/>
    <property type="match status" value="1"/>
</dbReference>
<proteinExistence type="predicted"/>
<evidence type="ECO:0000313" key="3">
    <source>
        <dbReference type="Proteomes" id="UP001497457"/>
    </source>
</evidence>
<gene>
    <name evidence="2" type="ORF">URODEC1_LOCUS3032</name>
</gene>